<dbReference type="PANTHER" id="PTHR16119">
    <property type="entry name" value="TRANSMEMBRANE PROTEIN 144"/>
    <property type="match status" value="1"/>
</dbReference>
<name>A0A8R1EA90_CAEJA</name>
<dbReference type="InterPro" id="IPR010651">
    <property type="entry name" value="Sugar_transport"/>
</dbReference>
<accession>A0A8R1EA90</accession>
<evidence type="ECO:0000256" key="4">
    <source>
        <dbReference type="ARBA" id="ARBA00022989"/>
    </source>
</evidence>
<evidence type="ECO:0000256" key="6">
    <source>
        <dbReference type="SAM" id="Phobius"/>
    </source>
</evidence>
<evidence type="ECO:0000313" key="7">
    <source>
        <dbReference type="EnsemblMetazoa" id="CJA31571.1"/>
    </source>
</evidence>
<keyword evidence="5 6" id="KW-0472">Membrane</keyword>
<dbReference type="EnsemblMetazoa" id="CJA31571.1">
    <property type="protein sequence ID" value="CJA31571.1"/>
    <property type="gene ID" value="WBGene00207418"/>
</dbReference>
<evidence type="ECO:0000256" key="3">
    <source>
        <dbReference type="ARBA" id="ARBA00022692"/>
    </source>
</evidence>
<comment type="subcellular location">
    <subcellularLocation>
        <location evidence="1">Membrane</location>
        <topology evidence="1">Multi-pass membrane protein</topology>
    </subcellularLocation>
</comment>
<keyword evidence="8" id="KW-1185">Reference proteome</keyword>
<reference evidence="7" key="2">
    <citation type="submission" date="2022-06" db="UniProtKB">
        <authorList>
            <consortium name="EnsemblMetazoa"/>
        </authorList>
    </citation>
    <scope>IDENTIFICATION</scope>
    <source>
        <strain evidence="7">DF5081</strain>
    </source>
</reference>
<keyword evidence="3 6" id="KW-0812">Transmembrane</keyword>
<feature type="transmembrane region" description="Helical" evidence="6">
    <location>
        <begin position="42"/>
        <end position="60"/>
    </location>
</feature>
<evidence type="ECO:0000256" key="2">
    <source>
        <dbReference type="ARBA" id="ARBA00005731"/>
    </source>
</evidence>
<evidence type="ECO:0000313" key="8">
    <source>
        <dbReference type="Proteomes" id="UP000005237"/>
    </source>
</evidence>
<protein>
    <submittedName>
        <fullName evidence="7">Uncharacterized protein</fullName>
    </submittedName>
</protein>
<dbReference type="GO" id="GO:0015144">
    <property type="term" value="F:carbohydrate transmembrane transporter activity"/>
    <property type="evidence" value="ECO:0007669"/>
    <property type="project" value="InterPro"/>
</dbReference>
<keyword evidence="4 6" id="KW-1133">Transmembrane helix</keyword>
<dbReference type="AlphaFoldDB" id="A0A8R1EA90"/>
<organism evidence="7 8">
    <name type="scientific">Caenorhabditis japonica</name>
    <dbReference type="NCBI Taxonomy" id="281687"/>
    <lineage>
        <taxon>Eukaryota</taxon>
        <taxon>Metazoa</taxon>
        <taxon>Ecdysozoa</taxon>
        <taxon>Nematoda</taxon>
        <taxon>Chromadorea</taxon>
        <taxon>Rhabditida</taxon>
        <taxon>Rhabditina</taxon>
        <taxon>Rhabditomorpha</taxon>
        <taxon>Rhabditoidea</taxon>
        <taxon>Rhabditidae</taxon>
        <taxon>Peloderinae</taxon>
        <taxon>Caenorhabditis</taxon>
    </lineage>
</organism>
<dbReference type="Pfam" id="PF07857">
    <property type="entry name" value="TMEM144"/>
    <property type="match status" value="1"/>
</dbReference>
<reference evidence="8" key="1">
    <citation type="submission" date="2010-08" db="EMBL/GenBank/DDBJ databases">
        <authorList>
            <consortium name="Caenorhabditis japonica Sequencing Consortium"/>
            <person name="Wilson R.K."/>
        </authorList>
    </citation>
    <scope>NUCLEOTIDE SEQUENCE [LARGE SCALE GENOMIC DNA]</scope>
    <source>
        <strain evidence="8">DF5081</strain>
    </source>
</reference>
<comment type="similarity">
    <text evidence="2">Belongs to the TMEM144 family.</text>
</comment>
<dbReference type="InterPro" id="IPR012435">
    <property type="entry name" value="TMEM144"/>
</dbReference>
<sequence length="110" mass="12025">MNRLGLAVPILIWNTISCLTGWATARYGLFGVPEGVPSSIVLNYLGVAVLVVGSSFFLFIKSHVYKPKDAEKPTSAAEFSSEKSWDLRRSDVPQYFTAVSQTILRNIGAS</sequence>
<dbReference type="Proteomes" id="UP000005237">
    <property type="component" value="Unassembled WGS sequence"/>
</dbReference>
<proteinExistence type="inferred from homology"/>
<dbReference type="PANTHER" id="PTHR16119:SF16">
    <property type="entry name" value="TRANSMEMBRANE PROTEIN 144 HOMOLOG"/>
    <property type="match status" value="1"/>
</dbReference>
<evidence type="ECO:0000256" key="1">
    <source>
        <dbReference type="ARBA" id="ARBA00004141"/>
    </source>
</evidence>
<dbReference type="GO" id="GO:0016020">
    <property type="term" value="C:membrane"/>
    <property type="evidence" value="ECO:0007669"/>
    <property type="project" value="UniProtKB-SubCell"/>
</dbReference>
<evidence type="ECO:0000256" key="5">
    <source>
        <dbReference type="ARBA" id="ARBA00023136"/>
    </source>
</evidence>